<comment type="caution">
    <text evidence="2">The sequence shown here is derived from an EMBL/GenBank/DDBJ whole genome shotgun (WGS) entry which is preliminary data.</text>
</comment>
<accession>A0A811LPP2</accession>
<feature type="region of interest" description="Disordered" evidence="1">
    <location>
        <begin position="65"/>
        <end position="100"/>
    </location>
</feature>
<evidence type="ECO:0000313" key="2">
    <source>
        <dbReference type="EMBL" id="CAD5229756.1"/>
    </source>
</evidence>
<keyword evidence="3" id="KW-1185">Reference proteome</keyword>
<reference evidence="2" key="1">
    <citation type="submission" date="2020-09" db="EMBL/GenBank/DDBJ databases">
        <authorList>
            <person name="Kikuchi T."/>
        </authorList>
    </citation>
    <scope>NUCLEOTIDE SEQUENCE</scope>
    <source>
        <strain evidence="2">SH1</strain>
    </source>
</reference>
<dbReference type="AlphaFoldDB" id="A0A811LPP2"/>
<feature type="compositionally biased region" description="Low complexity" evidence="1">
    <location>
        <begin position="65"/>
        <end position="77"/>
    </location>
</feature>
<protein>
    <submittedName>
        <fullName evidence="2">Uncharacterized protein</fullName>
    </submittedName>
</protein>
<dbReference type="EMBL" id="CAJFDH010000006">
    <property type="protein sequence ID" value="CAD5229756.1"/>
    <property type="molecule type" value="Genomic_DNA"/>
</dbReference>
<gene>
    <name evidence="2" type="ORF">BOKJ2_LOCUS13794</name>
</gene>
<name>A0A811LPP2_9BILA</name>
<dbReference type="EMBL" id="CAJFCW020000006">
    <property type="protein sequence ID" value="CAG9127236.1"/>
    <property type="molecule type" value="Genomic_DNA"/>
</dbReference>
<evidence type="ECO:0000256" key="1">
    <source>
        <dbReference type="SAM" id="MobiDB-lite"/>
    </source>
</evidence>
<evidence type="ECO:0000313" key="3">
    <source>
        <dbReference type="Proteomes" id="UP000614601"/>
    </source>
</evidence>
<sequence length="354" mass="40765">MLKHLFKRQTSKEMREKPKVLVEKFENIKIVEEKIANATGNDEARSKFDHFDDSVEEHRVFNGSADSMAQSSSAAPSEVENHNNNQENLPQLKWHRDSYSPSHSPRINEIKEEHYPLVHPMHLKQFAHKTEVKFDHPIDYLINWHDTHDCCGMVKSEDDLDDKVPIVIRLGGYWCDKAVRTLYVGCTVRVKSFYRVGALGNNREEAEIVSSPSCISKIMFSGIPAPTGFAAEWAVIHKPKITRTLGMVTEDMSLENKAGTILNGLVRDYEFNEELMVCHEKWPIPQIKKVPEYGRTVVINYVEIDEPHSVYQCRDKGLLMPAYMGGYNDANYHDNTQFFAWIDLTMEPRQFDSC</sequence>
<proteinExistence type="predicted"/>
<dbReference type="Proteomes" id="UP000783686">
    <property type="component" value="Unassembled WGS sequence"/>
</dbReference>
<dbReference type="Proteomes" id="UP000614601">
    <property type="component" value="Unassembled WGS sequence"/>
</dbReference>
<organism evidence="2 3">
    <name type="scientific">Bursaphelenchus okinawaensis</name>
    <dbReference type="NCBI Taxonomy" id="465554"/>
    <lineage>
        <taxon>Eukaryota</taxon>
        <taxon>Metazoa</taxon>
        <taxon>Ecdysozoa</taxon>
        <taxon>Nematoda</taxon>
        <taxon>Chromadorea</taxon>
        <taxon>Rhabditida</taxon>
        <taxon>Tylenchina</taxon>
        <taxon>Tylenchomorpha</taxon>
        <taxon>Aphelenchoidea</taxon>
        <taxon>Aphelenchoididae</taxon>
        <taxon>Bursaphelenchus</taxon>
    </lineage>
</organism>